<organism evidence="2 3">
    <name type="scientific">Portunus trituberculatus</name>
    <name type="common">Swimming crab</name>
    <name type="synonym">Neptunus trituberculatus</name>
    <dbReference type="NCBI Taxonomy" id="210409"/>
    <lineage>
        <taxon>Eukaryota</taxon>
        <taxon>Metazoa</taxon>
        <taxon>Ecdysozoa</taxon>
        <taxon>Arthropoda</taxon>
        <taxon>Crustacea</taxon>
        <taxon>Multicrustacea</taxon>
        <taxon>Malacostraca</taxon>
        <taxon>Eumalacostraca</taxon>
        <taxon>Eucarida</taxon>
        <taxon>Decapoda</taxon>
        <taxon>Pleocyemata</taxon>
        <taxon>Brachyura</taxon>
        <taxon>Eubrachyura</taxon>
        <taxon>Portunoidea</taxon>
        <taxon>Portunidae</taxon>
        <taxon>Portuninae</taxon>
        <taxon>Portunus</taxon>
    </lineage>
</organism>
<dbReference type="AlphaFoldDB" id="A0A5B7IDL2"/>
<keyword evidence="3" id="KW-1185">Reference proteome</keyword>
<evidence type="ECO:0000256" key="1">
    <source>
        <dbReference type="SAM" id="MobiDB-lite"/>
    </source>
</evidence>
<dbReference type="Proteomes" id="UP000324222">
    <property type="component" value="Unassembled WGS sequence"/>
</dbReference>
<reference evidence="2 3" key="1">
    <citation type="submission" date="2019-05" db="EMBL/GenBank/DDBJ databases">
        <title>Another draft genome of Portunus trituberculatus and its Hox gene families provides insights of decapod evolution.</title>
        <authorList>
            <person name="Jeong J.-H."/>
            <person name="Song I."/>
            <person name="Kim S."/>
            <person name="Choi T."/>
            <person name="Kim D."/>
            <person name="Ryu S."/>
            <person name="Kim W."/>
        </authorList>
    </citation>
    <scope>NUCLEOTIDE SEQUENCE [LARGE SCALE GENOMIC DNA]</scope>
    <source>
        <tissue evidence="2">Muscle</tissue>
    </source>
</reference>
<gene>
    <name evidence="2" type="ORF">E2C01_074476</name>
</gene>
<sequence>MELPHQGIIRNYTSDCTQASKDSNHVSRPAGGETNGNPEAVRPSRIYR</sequence>
<dbReference type="EMBL" id="VSRR010052447">
    <property type="protein sequence ID" value="MPC79919.1"/>
    <property type="molecule type" value="Genomic_DNA"/>
</dbReference>
<feature type="region of interest" description="Disordered" evidence="1">
    <location>
        <begin position="1"/>
        <end position="48"/>
    </location>
</feature>
<evidence type="ECO:0000313" key="2">
    <source>
        <dbReference type="EMBL" id="MPC79919.1"/>
    </source>
</evidence>
<name>A0A5B7IDL2_PORTR</name>
<feature type="compositionally biased region" description="Polar residues" evidence="1">
    <location>
        <begin position="11"/>
        <end position="21"/>
    </location>
</feature>
<accession>A0A5B7IDL2</accession>
<proteinExistence type="predicted"/>
<protein>
    <submittedName>
        <fullName evidence="2">Uncharacterized protein</fullName>
    </submittedName>
</protein>
<comment type="caution">
    <text evidence="2">The sequence shown here is derived from an EMBL/GenBank/DDBJ whole genome shotgun (WGS) entry which is preliminary data.</text>
</comment>
<evidence type="ECO:0000313" key="3">
    <source>
        <dbReference type="Proteomes" id="UP000324222"/>
    </source>
</evidence>